<dbReference type="Proteomes" id="UP001218188">
    <property type="component" value="Unassembled WGS sequence"/>
</dbReference>
<name>A0AAD6SPK5_9AGAR</name>
<protein>
    <submittedName>
        <fullName evidence="1">Uncharacterized protein</fullName>
    </submittedName>
</protein>
<keyword evidence="2" id="KW-1185">Reference proteome</keyword>
<gene>
    <name evidence="1" type="ORF">C8F04DRAFT_1186125</name>
</gene>
<proteinExistence type="predicted"/>
<dbReference type="AlphaFoldDB" id="A0AAD6SPK5"/>
<dbReference type="EMBL" id="JARJCM010000083">
    <property type="protein sequence ID" value="KAJ7031275.1"/>
    <property type="molecule type" value="Genomic_DNA"/>
</dbReference>
<evidence type="ECO:0000313" key="1">
    <source>
        <dbReference type="EMBL" id="KAJ7031275.1"/>
    </source>
</evidence>
<evidence type="ECO:0000313" key="2">
    <source>
        <dbReference type="Proteomes" id="UP001218188"/>
    </source>
</evidence>
<comment type="caution">
    <text evidence="1">The sequence shown here is derived from an EMBL/GenBank/DDBJ whole genome shotgun (WGS) entry which is preliminary data.</text>
</comment>
<sequence length="298" mass="33425">MTKTAFIPPSLTAIMILQRSSPLPFSSPDSERHTTNTAPIIPILGHLSSLGARPRERWTEYSSSAGSGSNFWCGEDPHVQHTHNTPTPAIAIVFGLFFYCKCCSSLSLVFNVVWRRPVRAQPSSSVRVIILSFKKQIKLKPTPFVVFITGSTHLELRSTPVRLGWFNAVEGKFHFYPRPNVREFALPPSLVHSLPHATHPPRWLLRHRSSLLALRNRKVMGMDVAPERSALALALAKYALLEREAGRRRSPPAVRLRSSSSPLLPLWVGVGGHRRGLWRAIEEVGTGVVWFNECGEWY</sequence>
<accession>A0AAD6SPK5</accession>
<reference evidence="1" key="1">
    <citation type="submission" date="2023-03" db="EMBL/GenBank/DDBJ databases">
        <title>Massive genome expansion in bonnet fungi (Mycena s.s.) driven by repeated elements and novel gene families across ecological guilds.</title>
        <authorList>
            <consortium name="Lawrence Berkeley National Laboratory"/>
            <person name="Harder C.B."/>
            <person name="Miyauchi S."/>
            <person name="Viragh M."/>
            <person name="Kuo A."/>
            <person name="Thoen E."/>
            <person name="Andreopoulos B."/>
            <person name="Lu D."/>
            <person name="Skrede I."/>
            <person name="Drula E."/>
            <person name="Henrissat B."/>
            <person name="Morin E."/>
            <person name="Kohler A."/>
            <person name="Barry K."/>
            <person name="LaButti K."/>
            <person name="Morin E."/>
            <person name="Salamov A."/>
            <person name="Lipzen A."/>
            <person name="Mereny Z."/>
            <person name="Hegedus B."/>
            <person name="Baldrian P."/>
            <person name="Stursova M."/>
            <person name="Weitz H."/>
            <person name="Taylor A."/>
            <person name="Grigoriev I.V."/>
            <person name="Nagy L.G."/>
            <person name="Martin F."/>
            <person name="Kauserud H."/>
        </authorList>
    </citation>
    <scope>NUCLEOTIDE SEQUENCE</scope>
    <source>
        <strain evidence="1">CBHHK200</strain>
    </source>
</reference>
<organism evidence="1 2">
    <name type="scientific">Mycena alexandri</name>
    <dbReference type="NCBI Taxonomy" id="1745969"/>
    <lineage>
        <taxon>Eukaryota</taxon>
        <taxon>Fungi</taxon>
        <taxon>Dikarya</taxon>
        <taxon>Basidiomycota</taxon>
        <taxon>Agaricomycotina</taxon>
        <taxon>Agaricomycetes</taxon>
        <taxon>Agaricomycetidae</taxon>
        <taxon>Agaricales</taxon>
        <taxon>Marasmiineae</taxon>
        <taxon>Mycenaceae</taxon>
        <taxon>Mycena</taxon>
    </lineage>
</organism>